<sequence length="116" mass="13281">MLMVEAEEKVSDLRQGELCVMEYVAELQHLWADLDHYDPLDLPHAECISNMKGSLGAVVKLPPCDHEVTGSSPGNSLLQKCRERLRTLPQTLRKRELHALGLPLFFRMHIQYEEVD</sequence>
<accession>A0A9R1NXY1</accession>
<dbReference type="EMBL" id="LT934113">
    <property type="protein sequence ID" value="VAH33209.1"/>
    <property type="molecule type" value="Genomic_DNA"/>
</dbReference>
<gene>
    <name evidence="1" type="ORF">TRITD_2Av1G200940</name>
</gene>
<dbReference type="AlphaFoldDB" id="A0A9R1NXY1"/>
<organism evidence="1 2">
    <name type="scientific">Triticum turgidum subsp. durum</name>
    <name type="common">Durum wheat</name>
    <name type="synonym">Triticum durum</name>
    <dbReference type="NCBI Taxonomy" id="4567"/>
    <lineage>
        <taxon>Eukaryota</taxon>
        <taxon>Viridiplantae</taxon>
        <taxon>Streptophyta</taxon>
        <taxon>Embryophyta</taxon>
        <taxon>Tracheophyta</taxon>
        <taxon>Spermatophyta</taxon>
        <taxon>Magnoliopsida</taxon>
        <taxon>Liliopsida</taxon>
        <taxon>Poales</taxon>
        <taxon>Poaceae</taxon>
        <taxon>BOP clade</taxon>
        <taxon>Pooideae</taxon>
        <taxon>Triticodae</taxon>
        <taxon>Triticeae</taxon>
        <taxon>Triticinae</taxon>
        <taxon>Triticum</taxon>
    </lineage>
</organism>
<evidence type="ECO:0000313" key="2">
    <source>
        <dbReference type="Proteomes" id="UP000324705"/>
    </source>
</evidence>
<keyword evidence="2" id="KW-1185">Reference proteome</keyword>
<reference evidence="1 2" key="1">
    <citation type="submission" date="2017-09" db="EMBL/GenBank/DDBJ databases">
        <authorList>
            <consortium name="International Durum Wheat Genome Sequencing Consortium (IDWGSC)"/>
            <person name="Milanesi L."/>
        </authorList>
    </citation>
    <scope>NUCLEOTIDE SEQUENCE [LARGE SCALE GENOMIC DNA]</scope>
    <source>
        <strain evidence="2">cv. Svevo</strain>
    </source>
</reference>
<name>A0A9R1NXY1_TRITD</name>
<dbReference type="Gramene" id="TRITD2Av1G200940.1">
    <property type="protein sequence ID" value="TRITD2Av1G200940.1"/>
    <property type="gene ID" value="TRITD2Av1G200940"/>
</dbReference>
<protein>
    <submittedName>
        <fullName evidence="1">Uncharacterized protein</fullName>
    </submittedName>
</protein>
<dbReference type="Proteomes" id="UP000324705">
    <property type="component" value="Chromosome 2A"/>
</dbReference>
<evidence type="ECO:0000313" key="1">
    <source>
        <dbReference type="EMBL" id="VAH33209.1"/>
    </source>
</evidence>
<proteinExistence type="predicted"/>